<dbReference type="InterPro" id="IPR039008">
    <property type="entry name" value="IF_rod_dom"/>
</dbReference>
<dbReference type="GO" id="GO:0060053">
    <property type="term" value="C:neurofilament cytoskeleton"/>
    <property type="evidence" value="ECO:0007669"/>
    <property type="project" value="TreeGrafter"/>
</dbReference>
<evidence type="ECO:0000256" key="1">
    <source>
        <dbReference type="ARBA" id="ARBA00022754"/>
    </source>
</evidence>
<dbReference type="GO" id="GO:0045104">
    <property type="term" value="P:intermediate filament cytoskeleton organization"/>
    <property type="evidence" value="ECO:0007669"/>
    <property type="project" value="InterPro"/>
</dbReference>
<dbReference type="PANTHER" id="PTHR47136:SF1">
    <property type="entry name" value="SYNEMIN"/>
    <property type="match status" value="1"/>
</dbReference>
<feature type="compositionally biased region" description="Polar residues" evidence="4">
    <location>
        <begin position="849"/>
        <end position="867"/>
    </location>
</feature>
<dbReference type="GO" id="GO:0042383">
    <property type="term" value="C:sarcolemma"/>
    <property type="evidence" value="ECO:0007669"/>
    <property type="project" value="TreeGrafter"/>
</dbReference>
<dbReference type="PANTHER" id="PTHR47136">
    <property type="entry name" value="SYNEMIN"/>
    <property type="match status" value="1"/>
</dbReference>
<feature type="domain" description="IF rod" evidence="5">
    <location>
        <begin position="1"/>
        <end position="110"/>
    </location>
</feature>
<comment type="caution">
    <text evidence="6">The sequence shown here is derived from an EMBL/GenBank/DDBJ whole genome shotgun (WGS) entry which is preliminary data.</text>
</comment>
<accession>A0A151M920</accession>
<feature type="compositionally biased region" description="Polar residues" evidence="4">
    <location>
        <begin position="463"/>
        <end position="472"/>
    </location>
</feature>
<feature type="region of interest" description="Disordered" evidence="4">
    <location>
        <begin position="1321"/>
        <end position="1351"/>
    </location>
</feature>
<dbReference type="eggNOG" id="ENOG502QTUH">
    <property type="taxonomic scope" value="Eukaryota"/>
</dbReference>
<feature type="region of interest" description="Disordered" evidence="4">
    <location>
        <begin position="1207"/>
        <end position="1230"/>
    </location>
</feature>
<dbReference type="Gene3D" id="1.20.5.170">
    <property type="match status" value="1"/>
</dbReference>
<dbReference type="GO" id="GO:0008307">
    <property type="term" value="F:structural constituent of muscle"/>
    <property type="evidence" value="ECO:0007669"/>
    <property type="project" value="InterPro"/>
</dbReference>
<gene>
    <name evidence="6" type="primary">SYNM</name>
    <name evidence="6" type="ORF">Y1Q_0001333</name>
</gene>
<evidence type="ECO:0000313" key="6">
    <source>
        <dbReference type="EMBL" id="KYO21016.1"/>
    </source>
</evidence>
<keyword evidence="1" id="KW-0403">Intermediate filament</keyword>
<dbReference type="GO" id="GO:0043034">
    <property type="term" value="C:costamere"/>
    <property type="evidence" value="ECO:0007669"/>
    <property type="project" value="TreeGrafter"/>
</dbReference>
<feature type="compositionally biased region" description="Low complexity" evidence="4">
    <location>
        <begin position="1207"/>
        <end position="1221"/>
    </location>
</feature>
<feature type="region of interest" description="Disordered" evidence="4">
    <location>
        <begin position="463"/>
        <end position="483"/>
    </location>
</feature>
<dbReference type="Pfam" id="PF00038">
    <property type="entry name" value="Filament"/>
    <property type="match status" value="1"/>
</dbReference>
<proteinExistence type="predicted"/>
<organism evidence="6 7">
    <name type="scientific">Alligator mississippiensis</name>
    <name type="common">American alligator</name>
    <dbReference type="NCBI Taxonomy" id="8496"/>
    <lineage>
        <taxon>Eukaryota</taxon>
        <taxon>Metazoa</taxon>
        <taxon>Chordata</taxon>
        <taxon>Craniata</taxon>
        <taxon>Vertebrata</taxon>
        <taxon>Euteleostomi</taxon>
        <taxon>Archelosauria</taxon>
        <taxon>Archosauria</taxon>
        <taxon>Crocodylia</taxon>
        <taxon>Alligatoridae</taxon>
        <taxon>Alligatorinae</taxon>
        <taxon>Alligator</taxon>
    </lineage>
</organism>
<dbReference type="SUPFAM" id="SSF64593">
    <property type="entry name" value="Intermediate filament protein, coiled coil region"/>
    <property type="match status" value="1"/>
</dbReference>
<feature type="region of interest" description="Disordered" evidence="4">
    <location>
        <begin position="1031"/>
        <end position="1054"/>
    </location>
</feature>
<feature type="region of interest" description="Disordered" evidence="4">
    <location>
        <begin position="221"/>
        <end position="256"/>
    </location>
</feature>
<dbReference type="EMBL" id="AKHW03006295">
    <property type="protein sequence ID" value="KYO21016.1"/>
    <property type="molecule type" value="Genomic_DNA"/>
</dbReference>
<dbReference type="GO" id="GO:0017166">
    <property type="term" value="F:vinculin binding"/>
    <property type="evidence" value="ECO:0007669"/>
    <property type="project" value="TreeGrafter"/>
</dbReference>
<feature type="compositionally biased region" description="Basic and acidic residues" evidence="4">
    <location>
        <begin position="270"/>
        <end position="279"/>
    </location>
</feature>
<dbReference type="InterPro" id="IPR030634">
    <property type="entry name" value="SYNM"/>
</dbReference>
<protein>
    <submittedName>
        <fullName evidence="6">Synemin</fullName>
    </submittedName>
</protein>
<feature type="compositionally biased region" description="Basic and acidic residues" evidence="4">
    <location>
        <begin position="1329"/>
        <end position="1339"/>
    </location>
</feature>
<feature type="compositionally biased region" description="Basic and acidic residues" evidence="4">
    <location>
        <begin position="230"/>
        <end position="246"/>
    </location>
</feature>
<dbReference type="STRING" id="8496.A0A151M920"/>
<keyword evidence="2 3" id="KW-0175">Coiled coil</keyword>
<dbReference type="GO" id="GO:0019215">
    <property type="term" value="F:intermediate filament binding"/>
    <property type="evidence" value="ECO:0007669"/>
    <property type="project" value="TreeGrafter"/>
</dbReference>
<feature type="region of interest" description="Disordered" evidence="4">
    <location>
        <begin position="560"/>
        <end position="608"/>
    </location>
</feature>
<feature type="compositionally biased region" description="Basic and acidic residues" evidence="4">
    <location>
        <begin position="474"/>
        <end position="483"/>
    </location>
</feature>
<keyword evidence="7" id="KW-1185">Reference proteome</keyword>
<dbReference type="Proteomes" id="UP000050525">
    <property type="component" value="Unassembled WGS sequence"/>
</dbReference>
<evidence type="ECO:0000259" key="5">
    <source>
        <dbReference type="PROSITE" id="PS51842"/>
    </source>
</evidence>
<evidence type="ECO:0000256" key="2">
    <source>
        <dbReference type="ARBA" id="ARBA00023054"/>
    </source>
</evidence>
<dbReference type="GO" id="GO:0005200">
    <property type="term" value="F:structural constituent of cytoskeleton"/>
    <property type="evidence" value="ECO:0007669"/>
    <property type="project" value="InterPro"/>
</dbReference>
<evidence type="ECO:0000313" key="7">
    <source>
        <dbReference type="Proteomes" id="UP000050525"/>
    </source>
</evidence>
<dbReference type="GO" id="GO:0031443">
    <property type="term" value="P:fast-twitch skeletal muscle fiber contraction"/>
    <property type="evidence" value="ECO:0007669"/>
    <property type="project" value="TreeGrafter"/>
</dbReference>
<sequence length="1404" mass="156172">MDSLTDMMASNPTSPDFHNHMENSSMGREPHCAFPLCGHVLNVSGSERFPGGTGLSIQSVISALEEEKELLTTSIAEYLQEYQELLEVKASLSLELATYRALLEGEDSHNVYSAYREGKKRPLPVIKSPDKRRIPPLTDIRSSALHSTRATCARPQPSAGVKVVGKDVFGSTYRPSVPIRKDVTREAAKDHREFTTLTPVHSLQKKTEIWQKTYPERKKAEATAASSVSFEKESTRVQKPNKDYAADTKPGISEGIRTKSYELNSNFKQNEYEQKKAETRTVLQGNRERDKPIEEERRIILEKKKMDDKFTVEEKSVNFGKTEAQPGIEQKKHVIEEDVVNKRFILGDLPEWNKKVKDVALESRRKETIEIPVSFEMHSPDKTSEASDVEITLEGLKTAAGREGDEWRTKHVDIHNENIPEREINLGDKDGVGDKSSPKISSSLTENIAENIVADILKSFVPSSGSETSADTKVTYHEKKDHSDDGKVKTEITIQSTVQDEVDLGDVLNKDAKKGVLEDIEGTPSREEIEDIINVGLKGREGTGKMSVNVEIIEEPLDSPADERSEFSTPFEVEEVEDTSPGLEGRYGDEEEHNLTMTGQNLKKKTEPCERFTHVEEVTEAEETTDEQKYFVSVPDDHPSAQENEDDSVYGQIHIEEESTIKYAWQDEFLQGMQNKKDDGMKSPEVTYQVVGEEASAHILKEEHPRDEASHVESVVIEREIKIPHDFQTSIKELLSKETKDPKHQLKEALEQLEGSLPESVKEELSALTKENQADSSNLAVDIKTVEKTDEGGSKTFVAEVSLSQTLDPAQYDIQFDIPQFDDVIMSKMEKTSPWSPKKEGSEHDKQGSESPSGGKSSIQIDLSPGSNKPAPLASQEVYNFSSVRIGDGNEYHAPDQGPVSETLEFDSAGGVSPLRWSADVNKHARHTSPTEIQRTEKRIYEGPISETLEISGTEGLFQTEGSSDISRSVKHFKLGPKEIQTTEEIIYRGPVGLETGAPPNLAQLPFGTDINRSTRHITVGSRQIVEEVTFEGPTSDSLEAGGTGDLPQEGSADASRTIRHIILGPKEIHAEQVIFKGPIPGSVEVSSTGDLSQTDSSVMHIRLGQNQFQTTEKFIYEGPVPETVEPSSAKDLSHEISDTNTSVRHIKIGPKEFMTTEQIIYEVPISEHLEFTEVGDRFRSEGSVKHIKLGQKEIKTEQILYQGSLSESSEFSSAGGSPSETGGTSDFDRSIRHFTMGPIETHSEQIIFKGPISEALEDISQTEGSSESSRSMRHIRLGPKETSFTFQMDVTNVGAAPLVEEGEEAATVFVSSRKEPDVSRSRVIVGSDQKDAESESSKEAGAFFHSSQDHSEQLTEKSVFNKTVELQRMVDQRSVVSDEKKIALLYLDKEEEEEEEDNDGQWF</sequence>
<evidence type="ECO:0000256" key="3">
    <source>
        <dbReference type="SAM" id="Coils"/>
    </source>
</evidence>
<dbReference type="GO" id="GO:0005882">
    <property type="term" value="C:intermediate filament"/>
    <property type="evidence" value="ECO:0007669"/>
    <property type="project" value="UniProtKB-KW"/>
</dbReference>
<feature type="region of interest" description="Disordered" evidence="4">
    <location>
        <begin position="270"/>
        <end position="289"/>
    </location>
</feature>
<name>A0A151M920_ALLMI</name>
<feature type="coiled-coil region" evidence="3">
    <location>
        <begin position="61"/>
        <end position="95"/>
    </location>
</feature>
<evidence type="ECO:0000256" key="4">
    <source>
        <dbReference type="SAM" id="MobiDB-lite"/>
    </source>
</evidence>
<reference evidence="6 7" key="1">
    <citation type="journal article" date="2012" name="Genome Biol.">
        <title>Sequencing three crocodilian genomes to illuminate the evolution of archosaurs and amniotes.</title>
        <authorList>
            <person name="St John J.A."/>
            <person name="Braun E.L."/>
            <person name="Isberg S.R."/>
            <person name="Miles L.G."/>
            <person name="Chong A.Y."/>
            <person name="Gongora J."/>
            <person name="Dalzell P."/>
            <person name="Moran C."/>
            <person name="Bed'hom B."/>
            <person name="Abzhanov A."/>
            <person name="Burgess S.C."/>
            <person name="Cooksey A.M."/>
            <person name="Castoe T.A."/>
            <person name="Crawford N.G."/>
            <person name="Densmore L.D."/>
            <person name="Drew J.C."/>
            <person name="Edwards S.V."/>
            <person name="Faircloth B.C."/>
            <person name="Fujita M.K."/>
            <person name="Greenwold M.J."/>
            <person name="Hoffmann F.G."/>
            <person name="Howard J.M."/>
            <person name="Iguchi T."/>
            <person name="Janes D.E."/>
            <person name="Khan S.Y."/>
            <person name="Kohno S."/>
            <person name="de Koning A.J."/>
            <person name="Lance S.L."/>
            <person name="McCarthy F.M."/>
            <person name="McCormack J.E."/>
            <person name="Merchant M.E."/>
            <person name="Peterson D.G."/>
            <person name="Pollock D.D."/>
            <person name="Pourmand N."/>
            <person name="Raney B.J."/>
            <person name="Roessler K.A."/>
            <person name="Sanford J.R."/>
            <person name="Sawyer R.H."/>
            <person name="Schmidt C.J."/>
            <person name="Triplett E.W."/>
            <person name="Tuberville T.D."/>
            <person name="Venegas-Anaya M."/>
            <person name="Howard J.T."/>
            <person name="Jarvis E.D."/>
            <person name="Guillette L.J.Jr."/>
            <person name="Glenn T.C."/>
            <person name="Green R.E."/>
            <person name="Ray D.A."/>
        </authorList>
    </citation>
    <scope>NUCLEOTIDE SEQUENCE [LARGE SCALE GENOMIC DNA]</scope>
    <source>
        <strain evidence="6">KSC_2009_1</strain>
    </source>
</reference>
<feature type="compositionally biased region" description="Basic and acidic residues" evidence="4">
    <location>
        <begin position="837"/>
        <end position="848"/>
    </location>
</feature>
<dbReference type="PROSITE" id="PS51842">
    <property type="entry name" value="IF_ROD_2"/>
    <property type="match status" value="1"/>
</dbReference>
<feature type="region of interest" description="Disordered" evidence="4">
    <location>
        <begin position="830"/>
        <end position="873"/>
    </location>
</feature>